<evidence type="ECO:0000256" key="6">
    <source>
        <dbReference type="ARBA" id="ARBA00022490"/>
    </source>
</evidence>
<feature type="domain" description="Thioesterase" evidence="19">
    <location>
        <begin position="64"/>
        <end position="136"/>
    </location>
</feature>
<dbReference type="RefSeq" id="XP_022158815.1">
    <property type="nucleotide sequence ID" value="XM_022303123.1"/>
</dbReference>
<reference evidence="21" key="1">
    <citation type="submission" date="2025-08" db="UniProtKB">
        <authorList>
            <consortium name="RefSeq"/>
        </authorList>
    </citation>
    <scope>IDENTIFICATION</scope>
    <source>
        <strain evidence="21">OHB3-1</strain>
    </source>
</reference>
<keyword evidence="10" id="KW-0496">Mitochondrion</keyword>
<dbReference type="FunFam" id="3.10.129.10:FF:000021">
    <property type="entry name" value="Acyl-coenzyme A thioesterase 13"/>
    <property type="match status" value="1"/>
</dbReference>
<keyword evidence="6" id="KW-0963">Cytoplasm</keyword>
<evidence type="ECO:0000256" key="14">
    <source>
        <dbReference type="ARBA" id="ARBA00058205"/>
    </source>
</evidence>
<keyword evidence="12" id="KW-0539">Nucleus</keyword>
<dbReference type="GeneID" id="111025285"/>
<dbReference type="SUPFAM" id="SSF54637">
    <property type="entry name" value="Thioesterase/thiol ester dehydrase-isomerase"/>
    <property type="match status" value="1"/>
</dbReference>
<dbReference type="AlphaFoldDB" id="A0A6J1DWW4"/>
<evidence type="ECO:0000259" key="19">
    <source>
        <dbReference type="Pfam" id="PF03061"/>
    </source>
</evidence>
<dbReference type="InterPro" id="IPR006683">
    <property type="entry name" value="Thioestr_dom"/>
</dbReference>
<evidence type="ECO:0000256" key="13">
    <source>
        <dbReference type="ARBA" id="ARBA00052976"/>
    </source>
</evidence>
<keyword evidence="11" id="KW-0206">Cytoskeleton</keyword>
<evidence type="ECO:0000256" key="18">
    <source>
        <dbReference type="ARBA" id="ARBA00083956"/>
    </source>
</evidence>
<evidence type="ECO:0000256" key="8">
    <source>
        <dbReference type="ARBA" id="ARBA00022990"/>
    </source>
</evidence>
<keyword evidence="20" id="KW-1185">Reference proteome</keyword>
<name>A0A6J1DWW4_MOMCH</name>
<evidence type="ECO:0000256" key="7">
    <source>
        <dbReference type="ARBA" id="ARBA00022801"/>
    </source>
</evidence>
<dbReference type="GO" id="GO:0006629">
    <property type="term" value="P:lipid metabolic process"/>
    <property type="evidence" value="ECO:0007669"/>
    <property type="project" value="UniProtKB-KW"/>
</dbReference>
<dbReference type="InterPro" id="IPR039298">
    <property type="entry name" value="ACOT13"/>
</dbReference>
<sequence length="153" mass="16768">MEKTKRYLEKHDDGDDRNLASAIDDLPLRFYEQFVMTGLRVDLIEPGRVVCSLKVPARLLNENNSLHGGATAALVDCIGSAAIKTFGVSTTGVSVEINVSYMDAAYLDIEIESKVLRMGKTIAVVNVELRKKSNGKIVAQGRHTKYLAISSKL</sequence>
<evidence type="ECO:0000256" key="10">
    <source>
        <dbReference type="ARBA" id="ARBA00023128"/>
    </source>
</evidence>
<dbReference type="GO" id="GO:0005829">
    <property type="term" value="C:cytosol"/>
    <property type="evidence" value="ECO:0007669"/>
    <property type="project" value="UniProtKB-SubCell"/>
</dbReference>
<accession>A0A6J1DWW4</accession>
<evidence type="ECO:0000256" key="5">
    <source>
        <dbReference type="ARBA" id="ARBA00008324"/>
    </source>
</evidence>
<dbReference type="PANTHER" id="PTHR21660">
    <property type="entry name" value="THIOESTERASE SUPERFAMILY MEMBER-RELATED"/>
    <property type="match status" value="1"/>
</dbReference>
<comment type="catalytic activity">
    <reaction evidence="13">
        <text>a fatty acyl-CoA + H2O = a fatty acid + CoA + H(+)</text>
        <dbReference type="Rhea" id="RHEA:16781"/>
        <dbReference type="ChEBI" id="CHEBI:15377"/>
        <dbReference type="ChEBI" id="CHEBI:15378"/>
        <dbReference type="ChEBI" id="CHEBI:28868"/>
        <dbReference type="ChEBI" id="CHEBI:57287"/>
        <dbReference type="ChEBI" id="CHEBI:77636"/>
    </reaction>
    <physiologicalReaction direction="left-to-right" evidence="13">
        <dbReference type="Rhea" id="RHEA:16782"/>
    </physiologicalReaction>
</comment>
<comment type="similarity">
    <text evidence="5">Belongs to the thioesterase PaaI family.</text>
</comment>
<evidence type="ECO:0000256" key="3">
    <source>
        <dbReference type="ARBA" id="ARBA00004186"/>
    </source>
</evidence>
<evidence type="ECO:0000256" key="11">
    <source>
        <dbReference type="ARBA" id="ARBA00023212"/>
    </source>
</evidence>
<comment type="subunit">
    <text evidence="15">Homotetramer. Interacts with PCTP.</text>
</comment>
<keyword evidence="7" id="KW-0378">Hydrolase</keyword>
<dbReference type="CDD" id="cd03443">
    <property type="entry name" value="PaaI_thioesterase"/>
    <property type="match status" value="1"/>
</dbReference>
<keyword evidence="9" id="KW-0443">Lipid metabolism</keyword>
<dbReference type="InterPro" id="IPR003736">
    <property type="entry name" value="PAAI_dom"/>
</dbReference>
<dbReference type="GO" id="GO:0005819">
    <property type="term" value="C:spindle"/>
    <property type="evidence" value="ECO:0007669"/>
    <property type="project" value="UniProtKB-SubCell"/>
</dbReference>
<evidence type="ECO:0000256" key="17">
    <source>
        <dbReference type="ARBA" id="ARBA00081533"/>
    </source>
</evidence>
<dbReference type="Proteomes" id="UP000504603">
    <property type="component" value="Unplaced"/>
</dbReference>
<evidence type="ECO:0000256" key="16">
    <source>
        <dbReference type="ARBA" id="ARBA00067273"/>
    </source>
</evidence>
<evidence type="ECO:0000256" key="15">
    <source>
        <dbReference type="ARBA" id="ARBA00064709"/>
    </source>
</evidence>
<proteinExistence type="inferred from homology"/>
<dbReference type="Pfam" id="PF03061">
    <property type="entry name" value="4HBT"/>
    <property type="match status" value="1"/>
</dbReference>
<protein>
    <recommendedName>
        <fullName evidence="16">Acyl-coenzyme A thioesterase 13</fullName>
    </recommendedName>
    <alternativeName>
        <fullName evidence="17">Hotdog-fold thioesterase superfamily member 2</fullName>
    </alternativeName>
    <alternativeName>
        <fullName evidence="18">Thioesterase superfamily member 2</fullName>
    </alternativeName>
</protein>
<dbReference type="InterPro" id="IPR029069">
    <property type="entry name" value="HotDog_dom_sf"/>
</dbReference>
<dbReference type="GO" id="GO:0047617">
    <property type="term" value="F:fatty acyl-CoA hydrolase activity"/>
    <property type="evidence" value="ECO:0007669"/>
    <property type="project" value="InterPro"/>
</dbReference>
<organism evidence="20 21">
    <name type="scientific">Momordica charantia</name>
    <name type="common">Bitter gourd</name>
    <name type="synonym">Balsam pear</name>
    <dbReference type="NCBI Taxonomy" id="3673"/>
    <lineage>
        <taxon>Eukaryota</taxon>
        <taxon>Viridiplantae</taxon>
        <taxon>Streptophyta</taxon>
        <taxon>Embryophyta</taxon>
        <taxon>Tracheophyta</taxon>
        <taxon>Spermatophyta</taxon>
        <taxon>Magnoliopsida</taxon>
        <taxon>eudicotyledons</taxon>
        <taxon>Gunneridae</taxon>
        <taxon>Pentapetalae</taxon>
        <taxon>rosids</taxon>
        <taxon>fabids</taxon>
        <taxon>Cucurbitales</taxon>
        <taxon>Cucurbitaceae</taxon>
        <taxon>Momordiceae</taxon>
        <taxon>Momordica</taxon>
    </lineage>
</organism>
<evidence type="ECO:0000313" key="20">
    <source>
        <dbReference type="Proteomes" id="UP000504603"/>
    </source>
</evidence>
<evidence type="ECO:0000256" key="9">
    <source>
        <dbReference type="ARBA" id="ARBA00023098"/>
    </source>
</evidence>
<dbReference type="GO" id="GO:0005634">
    <property type="term" value="C:nucleus"/>
    <property type="evidence" value="ECO:0007669"/>
    <property type="project" value="UniProtKB-SubCell"/>
</dbReference>
<comment type="subcellular location">
    <subcellularLocation>
        <location evidence="3">Cytoplasm</location>
        <location evidence="3">Cytoskeleton</location>
        <location evidence="3">Spindle</location>
    </subcellularLocation>
    <subcellularLocation>
        <location evidence="4">Cytoplasm</location>
        <location evidence="4">Cytosol</location>
    </subcellularLocation>
    <subcellularLocation>
        <location evidence="2">Mitochondrion</location>
    </subcellularLocation>
    <subcellularLocation>
        <location evidence="1">Nucleus</location>
    </subcellularLocation>
</comment>
<evidence type="ECO:0000313" key="21">
    <source>
        <dbReference type="RefSeq" id="XP_022158815.1"/>
    </source>
</evidence>
<gene>
    <name evidence="21" type="primary">LOC111025285</name>
</gene>
<dbReference type="NCBIfam" id="TIGR00369">
    <property type="entry name" value="unchar_dom_1"/>
    <property type="match status" value="1"/>
</dbReference>
<dbReference type="GO" id="GO:0005739">
    <property type="term" value="C:mitochondrion"/>
    <property type="evidence" value="ECO:0007669"/>
    <property type="project" value="UniProtKB-SubCell"/>
</dbReference>
<evidence type="ECO:0000256" key="4">
    <source>
        <dbReference type="ARBA" id="ARBA00004514"/>
    </source>
</evidence>
<comment type="function">
    <text evidence="14">Catalyzes the hydrolysis of acyl-CoAs into free fatty acids and coenzyme A (CoASH), regulating their respective intracellular levels. Has acyl-CoA thioesterase activity towards medium (C12) and long-chain (C18) fatty acyl-CoA substrates. Can also hydrolyze 3-hydroxyphenylacetyl-CoA and 3,4-dihydroxyphenylacetyl-CoA (in vitro). May play a role in controlling adaptive thermogenesis.</text>
</comment>
<evidence type="ECO:0000256" key="2">
    <source>
        <dbReference type="ARBA" id="ARBA00004173"/>
    </source>
</evidence>
<evidence type="ECO:0000256" key="1">
    <source>
        <dbReference type="ARBA" id="ARBA00004123"/>
    </source>
</evidence>
<dbReference type="Gene3D" id="3.10.129.10">
    <property type="entry name" value="Hotdog Thioesterase"/>
    <property type="match status" value="1"/>
</dbReference>
<keyword evidence="8" id="KW-0007">Acetylation</keyword>
<evidence type="ECO:0000256" key="12">
    <source>
        <dbReference type="ARBA" id="ARBA00023242"/>
    </source>
</evidence>
<dbReference type="PANTHER" id="PTHR21660:SF47">
    <property type="entry name" value="F19P19.27 PROTEIN"/>
    <property type="match status" value="1"/>
</dbReference>